<evidence type="ECO:0000313" key="2">
    <source>
        <dbReference type="EMBL" id="MCC4309171.1"/>
    </source>
</evidence>
<keyword evidence="1" id="KW-1133">Transmembrane helix</keyword>
<protein>
    <submittedName>
        <fullName evidence="2">Uncharacterized protein</fullName>
    </submittedName>
</protein>
<gene>
    <name evidence="2" type="ORF">LL252_11365</name>
</gene>
<feature type="transmembrane region" description="Helical" evidence="1">
    <location>
        <begin position="30"/>
        <end position="49"/>
    </location>
</feature>
<comment type="caution">
    <text evidence="2">The sequence shown here is derived from an EMBL/GenBank/DDBJ whole genome shotgun (WGS) entry which is preliminary data.</text>
</comment>
<evidence type="ECO:0000313" key="3">
    <source>
        <dbReference type="Proteomes" id="UP001108027"/>
    </source>
</evidence>
<dbReference type="Proteomes" id="UP001108027">
    <property type="component" value="Unassembled WGS sequence"/>
</dbReference>
<dbReference type="RefSeq" id="WP_204427557.1">
    <property type="nucleotide sequence ID" value="NZ_ARXL01000160.1"/>
</dbReference>
<organism evidence="2 3">
    <name type="scientific">Alloalcanivorax marinus</name>
    <dbReference type="NCBI Taxonomy" id="1177169"/>
    <lineage>
        <taxon>Bacteria</taxon>
        <taxon>Pseudomonadati</taxon>
        <taxon>Pseudomonadota</taxon>
        <taxon>Gammaproteobacteria</taxon>
        <taxon>Oceanospirillales</taxon>
        <taxon>Alcanivoracaceae</taxon>
        <taxon>Alloalcanivorax</taxon>
    </lineage>
</organism>
<evidence type="ECO:0000256" key="1">
    <source>
        <dbReference type="SAM" id="Phobius"/>
    </source>
</evidence>
<dbReference type="AlphaFoldDB" id="A0A9Q3UL08"/>
<sequence length="70" mass="7616">MQKIVLWAFLAVFALMLVAGLALNILTDTTVYLAPLFGLIGSVWALLRLRGVTHVAGLRIGRNDEDRPGP</sequence>
<dbReference type="EMBL" id="JAJGNA010000013">
    <property type="protein sequence ID" value="MCC4309171.1"/>
    <property type="molecule type" value="Genomic_DNA"/>
</dbReference>
<keyword evidence="3" id="KW-1185">Reference proteome</keyword>
<keyword evidence="1" id="KW-0472">Membrane</keyword>
<proteinExistence type="predicted"/>
<keyword evidence="1" id="KW-0812">Transmembrane</keyword>
<name>A0A9Q3UL08_9GAMM</name>
<reference evidence="2" key="1">
    <citation type="submission" date="2021-10" db="EMBL/GenBank/DDBJ databases">
        <title>The diversity and Nitrogen Metabolism of Culturable Nitrate-Utilizing Bacteria Within the Oxygen Minimum Zone of the Changjiang (Yangtze River)Estuary.</title>
        <authorList>
            <person name="Zhang D."/>
            <person name="Zheng J."/>
            <person name="Liu S."/>
            <person name="He W."/>
        </authorList>
    </citation>
    <scope>NUCLEOTIDE SEQUENCE</scope>
    <source>
        <strain evidence="2">FXH-223</strain>
    </source>
</reference>
<accession>A0A9Q3UL08</accession>